<dbReference type="RefSeq" id="WP_343891479.1">
    <property type="nucleotide sequence ID" value="NZ_BAAAEH010000044.1"/>
</dbReference>
<keyword evidence="3" id="KW-1185">Reference proteome</keyword>
<dbReference type="GO" id="GO:0008168">
    <property type="term" value="F:methyltransferase activity"/>
    <property type="evidence" value="ECO:0007669"/>
    <property type="project" value="UniProtKB-KW"/>
</dbReference>
<protein>
    <submittedName>
        <fullName evidence="2">FkbM family methyltransferase</fullName>
    </submittedName>
</protein>
<dbReference type="Pfam" id="PF05050">
    <property type="entry name" value="Methyltransf_21"/>
    <property type="match status" value="1"/>
</dbReference>
<evidence type="ECO:0000259" key="1">
    <source>
        <dbReference type="Pfam" id="PF05050"/>
    </source>
</evidence>
<dbReference type="GO" id="GO:0032259">
    <property type="term" value="P:methylation"/>
    <property type="evidence" value="ECO:0007669"/>
    <property type="project" value="UniProtKB-KW"/>
</dbReference>
<reference evidence="2 3" key="1">
    <citation type="submission" date="2024-05" db="EMBL/GenBank/DDBJ databases">
        <authorList>
            <person name="Liu Q."/>
            <person name="Xin Y.-H."/>
        </authorList>
    </citation>
    <scope>NUCLEOTIDE SEQUENCE [LARGE SCALE GENOMIC DNA]</scope>
    <source>
        <strain evidence="2 3">CGMCC 1.10181</strain>
    </source>
</reference>
<dbReference type="Proteomes" id="UP001419910">
    <property type="component" value="Unassembled WGS sequence"/>
</dbReference>
<keyword evidence="2" id="KW-0808">Transferase</keyword>
<sequence length="256" mass="28584">MLIPEKLAYFLYRRLAAAGLVRCRLAKDDQTIWLSDKYQVASFQDVFLDPNYWRAFQIFDADPELVVDCGAHCGHFAILVDMCFRAKFGQSTAEYILIEPNEALHPAIHANLVNARMRDRARILTGLVGRKQGRATLTTNPKNYLVSQIGDESGPGKAIQYVDLAELTGDRPIDLLKLDIEGSEFEFIEANPDVLARTRTAVVEIHHEVGTLEDFSRMVASSGLKQDGPVIGGRDNVMTWFTRESAPADKRETVAA</sequence>
<dbReference type="SUPFAM" id="SSF53335">
    <property type="entry name" value="S-adenosyl-L-methionine-dependent methyltransferases"/>
    <property type="match status" value="1"/>
</dbReference>
<evidence type="ECO:0000313" key="2">
    <source>
        <dbReference type="EMBL" id="MEN2793187.1"/>
    </source>
</evidence>
<accession>A0ABU9YBV6</accession>
<comment type="caution">
    <text evidence="2">The sequence shown here is derived from an EMBL/GenBank/DDBJ whole genome shotgun (WGS) entry which is preliminary data.</text>
</comment>
<name>A0ABU9YBV6_9SPHN</name>
<dbReference type="EMBL" id="JBDIME010000040">
    <property type="protein sequence ID" value="MEN2793187.1"/>
    <property type="molecule type" value="Genomic_DNA"/>
</dbReference>
<gene>
    <name evidence="2" type="ORF">ABC974_26425</name>
</gene>
<proteinExistence type="predicted"/>
<dbReference type="InterPro" id="IPR029063">
    <property type="entry name" value="SAM-dependent_MTases_sf"/>
</dbReference>
<organism evidence="2 3">
    <name type="scientific">Sphingomonas oligophenolica</name>
    <dbReference type="NCBI Taxonomy" id="301154"/>
    <lineage>
        <taxon>Bacteria</taxon>
        <taxon>Pseudomonadati</taxon>
        <taxon>Pseudomonadota</taxon>
        <taxon>Alphaproteobacteria</taxon>
        <taxon>Sphingomonadales</taxon>
        <taxon>Sphingomonadaceae</taxon>
        <taxon>Sphingomonas</taxon>
    </lineage>
</organism>
<dbReference type="Gene3D" id="3.40.50.150">
    <property type="entry name" value="Vaccinia Virus protein VP39"/>
    <property type="match status" value="1"/>
</dbReference>
<keyword evidence="2" id="KW-0489">Methyltransferase</keyword>
<dbReference type="InterPro" id="IPR006342">
    <property type="entry name" value="FkbM_mtfrase"/>
</dbReference>
<dbReference type="NCBIfam" id="TIGR01444">
    <property type="entry name" value="fkbM_fam"/>
    <property type="match status" value="1"/>
</dbReference>
<evidence type="ECO:0000313" key="3">
    <source>
        <dbReference type="Proteomes" id="UP001419910"/>
    </source>
</evidence>
<feature type="domain" description="Methyltransferase FkbM" evidence="1">
    <location>
        <begin position="68"/>
        <end position="208"/>
    </location>
</feature>